<dbReference type="PANTHER" id="PTHR33107:SF81">
    <property type="entry name" value="TRYPSIN INHIBITOR A"/>
    <property type="match status" value="1"/>
</dbReference>
<dbReference type="GO" id="GO:0004866">
    <property type="term" value="F:endopeptidase inhibitor activity"/>
    <property type="evidence" value="ECO:0007669"/>
    <property type="project" value="InterPro"/>
</dbReference>
<sequence length="209" mass="22752">MEFVLLLVSSLLLTARAAVASNPVLDVDGNELRRGNRYYAISLRSPNSGLTLAVRSNAPCPLNVDQAPSKDYGRPLAFFPENVDDDTVQEGSTLYIMFPEPSECRESTVWTLGRETDVVTTGGTSSSAIGPRNSRFTIRRTGDASSKGEYQIEVCPCSIGVSRAPCRLACVGSLGLTEDEANLLLNINNERPHTVRFVKVKEELAASRR</sequence>
<dbReference type="SMART" id="SM00452">
    <property type="entry name" value="STI"/>
    <property type="match status" value="1"/>
</dbReference>
<feature type="chain" id="PRO_5004222459" evidence="3">
    <location>
        <begin position="21"/>
        <end position="209"/>
    </location>
</feature>
<dbReference type="PIRSF" id="PIRSF001653">
    <property type="entry name" value="API-B"/>
    <property type="match status" value="1"/>
</dbReference>
<reference evidence="4" key="1">
    <citation type="journal article" date="1993" name="Jpn. J. Genet.">
        <title>cDNAs encoding for storage proteins in the tubers of taro (Colocasia esculenta Schott).</title>
        <authorList>
            <person name="Hirai M."/>
            <person name="Nakamura K."/>
            <person name="Imai T."/>
            <person name="Sato T."/>
        </authorList>
    </citation>
    <scope>NUCLEOTIDE SEQUENCE</scope>
    <source>
        <strain evidence="4">NIVOT ID No.53</strain>
        <tissue evidence="4">Mature tuber</tissue>
    </source>
</reference>
<evidence type="ECO:0000256" key="2">
    <source>
        <dbReference type="ARBA" id="ARBA00023157"/>
    </source>
</evidence>
<accession>Q39488</accession>
<dbReference type="PANTHER" id="PTHR33107">
    <property type="entry name" value="KUNITZ TRYPSIN INHIBITOR 2"/>
    <property type="match status" value="1"/>
</dbReference>
<dbReference type="InterPro" id="IPR011065">
    <property type="entry name" value="Kunitz_inhibitor_STI-like_sf"/>
</dbReference>
<protein>
    <submittedName>
        <fullName evidence="4">25kD storage protein</fullName>
    </submittedName>
</protein>
<dbReference type="Gene3D" id="2.80.10.50">
    <property type="match status" value="1"/>
</dbReference>
<keyword evidence="3" id="KW-0732">Signal</keyword>
<organism evidence="4">
    <name type="scientific">Colocasia esculenta</name>
    <name type="common">Wild taro</name>
    <name type="synonym">Arum esculentum</name>
    <dbReference type="NCBI Taxonomy" id="4460"/>
    <lineage>
        <taxon>Eukaryota</taxon>
        <taxon>Viridiplantae</taxon>
        <taxon>Streptophyta</taxon>
        <taxon>Embryophyta</taxon>
        <taxon>Tracheophyta</taxon>
        <taxon>Spermatophyta</taxon>
        <taxon>Magnoliopsida</taxon>
        <taxon>Liliopsida</taxon>
        <taxon>Araceae</taxon>
        <taxon>Aroideae</taxon>
        <taxon>Colocasieae</taxon>
        <taxon>Colocasia</taxon>
    </lineage>
</organism>
<comment type="similarity">
    <text evidence="1">Belongs to the protease inhibitor I3 (leguminous Kunitz-type inhibitor) family.</text>
</comment>
<keyword evidence="2" id="KW-1015">Disulfide bond</keyword>
<dbReference type="SUPFAM" id="SSF50386">
    <property type="entry name" value="STI-like"/>
    <property type="match status" value="1"/>
</dbReference>
<dbReference type="InterPro" id="IPR002160">
    <property type="entry name" value="Prot_inh_Kunz-lg"/>
</dbReference>
<evidence type="ECO:0000256" key="3">
    <source>
        <dbReference type="SAM" id="SignalP"/>
    </source>
</evidence>
<dbReference type="InterPro" id="IPR016308">
    <property type="entry name" value="Prot_inh_API-A/B"/>
</dbReference>
<evidence type="ECO:0000256" key="1">
    <source>
        <dbReference type="ARBA" id="ARBA00005440"/>
    </source>
</evidence>
<dbReference type="AlphaFoldDB" id="Q39488"/>
<feature type="signal peptide" evidence="3">
    <location>
        <begin position="1"/>
        <end position="20"/>
    </location>
</feature>
<dbReference type="EMBL" id="D16174">
    <property type="protein sequence ID" value="BAA03723.1"/>
    <property type="molecule type" value="mRNA"/>
</dbReference>
<proteinExistence type="evidence at transcript level"/>
<evidence type="ECO:0000313" key="4">
    <source>
        <dbReference type="EMBL" id="BAA03723.1"/>
    </source>
</evidence>
<name>Q39488_COLES</name>
<dbReference type="Pfam" id="PF00197">
    <property type="entry name" value="Kunitz_legume"/>
    <property type="match status" value="1"/>
</dbReference>